<proteinExistence type="predicted"/>
<dbReference type="EMBL" id="AM039952">
    <property type="protein sequence ID" value="CAJ24124.1"/>
    <property type="molecule type" value="Genomic_DNA"/>
</dbReference>
<accession>Q3BST5</accession>
<protein>
    <submittedName>
        <fullName evidence="2">Putative ISxcc1 transposase</fullName>
    </submittedName>
</protein>
<evidence type="ECO:0000313" key="3">
    <source>
        <dbReference type="Proteomes" id="UP000007069"/>
    </source>
</evidence>
<dbReference type="Proteomes" id="UP000007069">
    <property type="component" value="Chromosome"/>
</dbReference>
<reference evidence="2 3" key="1">
    <citation type="journal article" date="2005" name="J. Bacteriol.">
        <title>Insights into genome plasticity and pathogenicity of the plant pathogenic Bacterium Xanthomonas campestris pv. vesicatoria revealed by the complete genome sequence.</title>
        <authorList>
            <person name="Thieme F."/>
            <person name="Koebnik R."/>
            <person name="Bekel T."/>
            <person name="Berger C."/>
            <person name="Boch J."/>
            <person name="Buettner D."/>
            <person name="Caldana C."/>
            <person name="Gaigalat L."/>
            <person name="Goesmann A."/>
            <person name="Kay S."/>
            <person name="Kirchner O."/>
            <person name="Lanz C."/>
            <person name="Linke B."/>
            <person name="McHardy A.C."/>
            <person name="Meyer F."/>
            <person name="Mittenhuber G."/>
            <person name="Nies D.H."/>
            <person name="Niesbach-Kloesgen U."/>
            <person name="Patschkowski T."/>
            <person name="Rueckert C."/>
            <person name="Rupp O."/>
            <person name="Schneicker S."/>
            <person name="Schuster S.C."/>
            <person name="Vorhoelter F.J."/>
            <person name="Weber E."/>
            <person name="Puehler A."/>
            <person name="Bonas U."/>
            <person name="Bartels D."/>
            <person name="Kaiser O."/>
        </authorList>
    </citation>
    <scope>NUCLEOTIDE SEQUENCE [LARGE SCALE GENOMIC DNA]</scope>
    <source>
        <strain evidence="2 3">85-10</strain>
    </source>
</reference>
<organism evidence="3">
    <name type="scientific">Xanthomonas euvesicatoria pv. vesicatoria (strain 85-10)</name>
    <name type="common">Xanthomonas campestris pv. vesicatoria</name>
    <dbReference type="NCBI Taxonomy" id="316273"/>
    <lineage>
        <taxon>Bacteria</taxon>
        <taxon>Pseudomonadati</taxon>
        <taxon>Pseudomonadota</taxon>
        <taxon>Gammaproteobacteria</taxon>
        <taxon>Lysobacterales</taxon>
        <taxon>Lysobacteraceae</taxon>
        <taxon>Xanthomonas</taxon>
    </lineage>
</organism>
<evidence type="ECO:0000256" key="1">
    <source>
        <dbReference type="SAM" id="MobiDB-lite"/>
    </source>
</evidence>
<feature type="region of interest" description="Disordered" evidence="1">
    <location>
        <begin position="33"/>
        <end position="58"/>
    </location>
</feature>
<dbReference type="AlphaFoldDB" id="Q3BST5"/>
<name>Q3BST5_XANE5</name>
<gene>
    <name evidence="2" type="ordered locus">XCV2447</name>
</gene>
<evidence type="ECO:0000313" key="2">
    <source>
        <dbReference type="EMBL" id="CAJ24124.1"/>
    </source>
</evidence>
<dbReference type="KEGG" id="xcv:XCV2447"/>
<dbReference type="HOGENOM" id="CLU_2978170_0_0_6"/>
<sequence>MSDTSWPGRRFRTFNINDDCNRGSMKLNPHQLALGTGHPRPGRVGTLKRDTAQSRFPF</sequence>